<evidence type="ECO:0000313" key="3">
    <source>
        <dbReference type="Proteomes" id="UP000776651"/>
    </source>
</evidence>
<dbReference type="InterPro" id="IPR027417">
    <property type="entry name" value="P-loop_NTPase"/>
</dbReference>
<name>A0ABS7JDE9_9SPHN</name>
<gene>
    <name evidence="2" type="ORF">K3177_00880</name>
</gene>
<sequence length="622" mass="72109">MDDVEPGAFDPNKFAAEVVIQAVDAAVGKVGGSSAVKKLRRLYQQVSDAYAPYLEKTYRRVSTIRTFLKPSESIDLLSAYVPVDLECDPEQVAASELLDRVHHGKSFVINGLAGRGKSVLMRFLAVSMYHSPRGKLPLFLELRNLNSLTTKDLLQYIHAQYKSDSDLRFDDFVHALHQGYFVLLLDGFDEISPNDRDSIERQILELVDEHPECSIVVSGRYDDRFYSWERFSSFKLLPMTRQQTRDLIEKAEYDERVKRNFLKRLTEEFFEKHESFLNTPLLAIMLMRTFEEYAEIPHSLHEFYRNAFDTLVRRHDAMKSQFLRKTHSGCTAEEFKRIFSSFCVLTYSKSAFSFYRGDAIEYLSSAIRQQEINAEPEKVLDDLIESVCLLHEEGFEISFVHRSFQEYFCALFVASAPSGFVERYLETANVRVHDDVLPMLIGINQDRVEDEWANEFVSDVLRKYPKRDVSRHCRFVADRLPKWGVEIMGNSTFVTILEHSKLDRCALIIRQFYPAVFSKHQNVRARTRQDFDDLEKAYLKELVRLEESGVEALKGLSVVLADHNTKEGPELFAFEVDDRFCDFFDIVYDGNLESWLRSFEAIQKNQASRKRSGEAFIDDLFA</sequence>
<feature type="domain" description="NACHT" evidence="1">
    <location>
        <begin position="105"/>
        <end position="220"/>
    </location>
</feature>
<reference evidence="2 3" key="1">
    <citation type="submission" date="2021-08" db="EMBL/GenBank/DDBJ databases">
        <title>Comparative Genomics Analysis of the Genus Qipengyuania Reveals Extensive Genetic Diversity and Metabolic Versatility, Including the Description of Fifteen Novel Species.</title>
        <authorList>
            <person name="Liu Y."/>
        </authorList>
    </citation>
    <scope>NUCLEOTIDE SEQUENCE [LARGE SCALE GENOMIC DNA]</scope>
    <source>
        <strain evidence="2 3">GH25</strain>
    </source>
</reference>
<dbReference type="PANTHER" id="PTHR46844">
    <property type="entry name" value="SLR5058 PROTEIN"/>
    <property type="match status" value="1"/>
</dbReference>
<dbReference type="EMBL" id="JAIGNQ010000001">
    <property type="protein sequence ID" value="MBX7487056.1"/>
    <property type="molecule type" value="Genomic_DNA"/>
</dbReference>
<evidence type="ECO:0000259" key="1">
    <source>
        <dbReference type="PROSITE" id="PS50837"/>
    </source>
</evidence>
<organism evidence="2 3">
    <name type="scientific">Qipengyuania pacifica</name>
    <dbReference type="NCBI Taxonomy" id="2860199"/>
    <lineage>
        <taxon>Bacteria</taxon>
        <taxon>Pseudomonadati</taxon>
        <taxon>Pseudomonadota</taxon>
        <taxon>Alphaproteobacteria</taxon>
        <taxon>Sphingomonadales</taxon>
        <taxon>Erythrobacteraceae</taxon>
        <taxon>Qipengyuania</taxon>
    </lineage>
</organism>
<accession>A0ABS7JDE9</accession>
<dbReference type="Gene3D" id="3.40.50.300">
    <property type="entry name" value="P-loop containing nucleotide triphosphate hydrolases"/>
    <property type="match status" value="1"/>
</dbReference>
<evidence type="ECO:0000313" key="2">
    <source>
        <dbReference type="EMBL" id="MBX7487056.1"/>
    </source>
</evidence>
<protein>
    <submittedName>
        <fullName evidence="2">NACHT domain-containing protein</fullName>
    </submittedName>
</protein>
<dbReference type="InterPro" id="IPR007111">
    <property type="entry name" value="NACHT_NTPase"/>
</dbReference>
<dbReference type="SUPFAM" id="SSF52540">
    <property type="entry name" value="P-loop containing nucleoside triphosphate hydrolases"/>
    <property type="match status" value="1"/>
</dbReference>
<dbReference type="PANTHER" id="PTHR46844:SF1">
    <property type="entry name" value="SLR5058 PROTEIN"/>
    <property type="match status" value="1"/>
</dbReference>
<keyword evidence="3" id="KW-1185">Reference proteome</keyword>
<dbReference type="RefSeq" id="WP_221596405.1">
    <property type="nucleotide sequence ID" value="NZ_JAIGNQ010000001.1"/>
</dbReference>
<dbReference type="Proteomes" id="UP000776651">
    <property type="component" value="Unassembled WGS sequence"/>
</dbReference>
<proteinExistence type="predicted"/>
<dbReference type="PROSITE" id="PS50837">
    <property type="entry name" value="NACHT"/>
    <property type="match status" value="1"/>
</dbReference>
<dbReference type="Pfam" id="PF05729">
    <property type="entry name" value="NACHT"/>
    <property type="match status" value="1"/>
</dbReference>
<comment type="caution">
    <text evidence="2">The sequence shown here is derived from an EMBL/GenBank/DDBJ whole genome shotgun (WGS) entry which is preliminary data.</text>
</comment>